<evidence type="ECO:0000313" key="1">
    <source>
        <dbReference type="EnsemblMetazoa" id="AARA014808-PA"/>
    </source>
</evidence>
<dbReference type="Proteomes" id="UP000075840">
    <property type="component" value="Unassembled WGS sequence"/>
</dbReference>
<protein>
    <submittedName>
        <fullName evidence="1">Uncharacterized protein</fullName>
    </submittedName>
</protein>
<dbReference type="EMBL" id="APCN01003407">
    <property type="status" value="NOT_ANNOTATED_CDS"/>
    <property type="molecule type" value="Genomic_DNA"/>
</dbReference>
<keyword evidence="2" id="KW-1185">Reference proteome</keyword>
<dbReference type="EnsemblMetazoa" id="AARA014808-RA">
    <property type="protein sequence ID" value="AARA014808-PA"/>
    <property type="gene ID" value="AARA014808"/>
</dbReference>
<dbReference type="AlphaFoldDB" id="A0A182IH74"/>
<name>A0A182IH74_ANOAR</name>
<proteinExistence type="predicted"/>
<dbReference type="VEuPathDB" id="VectorBase:AARA014808"/>
<evidence type="ECO:0000313" key="2">
    <source>
        <dbReference type="Proteomes" id="UP000075840"/>
    </source>
</evidence>
<sequence length="73" mass="7993">MANTLNVRMLPRLAIATILVPCRTVGTSGPSLPRLYTTTARNHLFATGVGLWHWVVGFNLIYTTISLPLTEPS</sequence>
<accession>A0A182IH74</accession>
<organism evidence="1 2">
    <name type="scientific">Anopheles arabiensis</name>
    <name type="common">Mosquito</name>
    <dbReference type="NCBI Taxonomy" id="7173"/>
    <lineage>
        <taxon>Eukaryota</taxon>
        <taxon>Metazoa</taxon>
        <taxon>Ecdysozoa</taxon>
        <taxon>Arthropoda</taxon>
        <taxon>Hexapoda</taxon>
        <taxon>Insecta</taxon>
        <taxon>Pterygota</taxon>
        <taxon>Neoptera</taxon>
        <taxon>Endopterygota</taxon>
        <taxon>Diptera</taxon>
        <taxon>Nematocera</taxon>
        <taxon>Culicoidea</taxon>
        <taxon>Culicidae</taxon>
        <taxon>Anophelinae</taxon>
        <taxon>Anopheles</taxon>
    </lineage>
</organism>
<reference evidence="1" key="1">
    <citation type="submission" date="2022-08" db="UniProtKB">
        <authorList>
            <consortium name="EnsemblMetazoa"/>
        </authorList>
    </citation>
    <scope>IDENTIFICATION</scope>
    <source>
        <strain evidence="1">Dongola</strain>
    </source>
</reference>